<evidence type="ECO:0000259" key="3">
    <source>
        <dbReference type="Pfam" id="PF01979"/>
    </source>
</evidence>
<evidence type="ECO:0000256" key="1">
    <source>
        <dbReference type="ARBA" id="ARBA00010716"/>
    </source>
</evidence>
<sequence length="341" mass="36923">MRIKNAKVFQPDGTFKETDIVTEGEYIKSDAAADGEIVDAFDFIALPGLVDIRVKQAADTVYDDAGNYRVDEVSRYEAGNGVLGYMPAVSLPVAHAKKVTKTILDWNGDEAARKDDNATILGISLEHPLAHIEDAKPSEESWKDLAYDDVDTFRDLQKDAQGLIKVIDVDATHEGIETYVRETSKDAVVAIVDNDATFAQAEKAIKAGATLVSAPWAERIQLDDKKPGVIDAAFKNDGVFVELVASEDNGSKKDIVANFALLQDRVVLVSEDGNLFDAMKRAIEMGVPAPVAINAASLTPALATKQEGKVGSLEDGRLANIILVDSSYHIKHVINRGKMIL</sequence>
<dbReference type="GO" id="GO:0008448">
    <property type="term" value="F:N-acetylglucosamine-6-phosphate deacetylase activity"/>
    <property type="evidence" value="ECO:0007669"/>
    <property type="project" value="TreeGrafter"/>
</dbReference>
<dbReference type="RefSeq" id="WP_136012977.1">
    <property type="nucleotide sequence ID" value="NZ_SRYE01000004.1"/>
</dbReference>
<keyword evidence="2" id="KW-0378">Hydrolase</keyword>
<dbReference type="EMBL" id="SRYE01000004">
    <property type="protein sequence ID" value="TGY61845.1"/>
    <property type="molecule type" value="Genomic_DNA"/>
</dbReference>
<protein>
    <recommendedName>
        <fullName evidence="3">Amidohydrolase-related domain-containing protein</fullName>
    </recommendedName>
</protein>
<dbReference type="Gene3D" id="3.20.20.140">
    <property type="entry name" value="Metal-dependent hydrolases"/>
    <property type="match status" value="2"/>
</dbReference>
<dbReference type="SUPFAM" id="SSF51556">
    <property type="entry name" value="Metallo-dependent hydrolases"/>
    <property type="match status" value="1"/>
</dbReference>
<evidence type="ECO:0000256" key="2">
    <source>
        <dbReference type="ARBA" id="ARBA00022801"/>
    </source>
</evidence>
<dbReference type="AlphaFoldDB" id="A0A4S2EZL6"/>
<evidence type="ECO:0000313" key="5">
    <source>
        <dbReference type="Proteomes" id="UP000310263"/>
    </source>
</evidence>
<dbReference type="PANTHER" id="PTHR11113:SF14">
    <property type="entry name" value="N-ACETYLGLUCOSAMINE-6-PHOSPHATE DEACETYLASE"/>
    <property type="match status" value="1"/>
</dbReference>
<comment type="similarity">
    <text evidence="1">Belongs to the metallo-dependent hydrolases superfamily. NagA family.</text>
</comment>
<dbReference type="InterPro" id="IPR006680">
    <property type="entry name" value="Amidohydro-rel"/>
</dbReference>
<name>A0A4S2EZL6_9ACTN</name>
<dbReference type="PANTHER" id="PTHR11113">
    <property type="entry name" value="N-ACETYLGLUCOSAMINE-6-PHOSPHATE DEACETYLASE"/>
    <property type="match status" value="1"/>
</dbReference>
<dbReference type="SUPFAM" id="SSF51338">
    <property type="entry name" value="Composite domain of metallo-dependent hydrolases"/>
    <property type="match status" value="1"/>
</dbReference>
<dbReference type="InterPro" id="IPR032466">
    <property type="entry name" value="Metal_Hydrolase"/>
</dbReference>
<feature type="domain" description="Amidohydrolase-related" evidence="3">
    <location>
        <begin position="236"/>
        <end position="338"/>
    </location>
</feature>
<organism evidence="4 5">
    <name type="scientific">Muricaecibacterium torontonense</name>
    <dbReference type="NCBI Taxonomy" id="3032871"/>
    <lineage>
        <taxon>Bacteria</taxon>
        <taxon>Bacillati</taxon>
        <taxon>Actinomycetota</taxon>
        <taxon>Coriobacteriia</taxon>
        <taxon>Coriobacteriales</taxon>
        <taxon>Atopobiaceae</taxon>
        <taxon>Muricaecibacterium</taxon>
    </lineage>
</organism>
<accession>A0A4S2EZL6</accession>
<dbReference type="Pfam" id="PF01979">
    <property type="entry name" value="Amidohydro_1"/>
    <property type="match status" value="1"/>
</dbReference>
<keyword evidence="5" id="KW-1185">Reference proteome</keyword>
<dbReference type="InterPro" id="IPR011059">
    <property type="entry name" value="Metal-dep_hydrolase_composite"/>
</dbReference>
<reference evidence="4 5" key="1">
    <citation type="submission" date="2019-04" db="EMBL/GenBank/DDBJ databases">
        <title>Microbes associate with the intestines of laboratory mice.</title>
        <authorList>
            <person name="Navarre W."/>
            <person name="Wong E."/>
            <person name="Huang K."/>
            <person name="Tropini C."/>
            <person name="Ng K."/>
            <person name="Yu B."/>
        </authorList>
    </citation>
    <scope>NUCLEOTIDE SEQUENCE [LARGE SCALE GENOMIC DNA]</scope>
    <source>
        <strain evidence="4 5">NM07_P-09</strain>
    </source>
</reference>
<dbReference type="OrthoDB" id="3189065at2"/>
<dbReference type="Proteomes" id="UP000310263">
    <property type="component" value="Unassembled WGS sequence"/>
</dbReference>
<dbReference type="GO" id="GO:0006046">
    <property type="term" value="P:N-acetylglucosamine catabolic process"/>
    <property type="evidence" value="ECO:0007669"/>
    <property type="project" value="TreeGrafter"/>
</dbReference>
<gene>
    <name evidence="4" type="ORF">E5334_07560</name>
</gene>
<dbReference type="Gene3D" id="2.30.40.10">
    <property type="entry name" value="Urease, subunit C, domain 1"/>
    <property type="match status" value="1"/>
</dbReference>
<evidence type="ECO:0000313" key="4">
    <source>
        <dbReference type="EMBL" id="TGY61845.1"/>
    </source>
</evidence>
<comment type="caution">
    <text evidence="4">The sequence shown here is derived from an EMBL/GenBank/DDBJ whole genome shotgun (WGS) entry which is preliminary data.</text>
</comment>
<proteinExistence type="inferred from homology"/>